<sequence>MVTPIGKCTPENAYDSNLDRNEDDDDIDDDDDDEISLSSDEELNKSSNGVERKNNSQSIWFRAQKRLIGRVMKNDHSVKSIIGNSAYKSLKALYALMKFYIKPEADVKQLYKCLLKTIGKIGVIKQYRSLTDEDYTNIREIHGKSLTIGLTLISFAQTEYTYNYKFLKEQLDSCKDSICQAVTPHLSQKSIERIKHLFNVLGSSEFLDAVYDQSAEETRKVLLRNLINCLNLLIGRRK</sequence>
<reference evidence="2" key="2">
    <citation type="journal article" date="2023" name="Infect Dis Poverty">
        <title>Chromosome-scale genome of the human blood fluke Schistosoma mekongi and its implications for public health.</title>
        <authorList>
            <person name="Zhou M."/>
            <person name="Xu L."/>
            <person name="Xu D."/>
            <person name="Chen W."/>
            <person name="Khan J."/>
            <person name="Hu Y."/>
            <person name="Huang H."/>
            <person name="Wei H."/>
            <person name="Zhang Y."/>
            <person name="Chusongsang P."/>
            <person name="Tanasarnprasert K."/>
            <person name="Hu X."/>
            <person name="Limpanont Y."/>
            <person name="Lv Z."/>
        </authorList>
    </citation>
    <scope>NUCLEOTIDE SEQUENCE</scope>
    <source>
        <strain evidence="2">LV_2022a</strain>
    </source>
</reference>
<comment type="caution">
    <text evidence="2">The sequence shown here is derived from an EMBL/GenBank/DDBJ whole genome shotgun (WGS) entry which is preliminary data.</text>
</comment>
<dbReference type="InterPro" id="IPR008477">
    <property type="entry name" value="TNFAIP8-like"/>
</dbReference>
<dbReference type="Pfam" id="PF05527">
    <property type="entry name" value="TNFAIP8"/>
    <property type="match status" value="1"/>
</dbReference>
<feature type="region of interest" description="Disordered" evidence="1">
    <location>
        <begin position="1"/>
        <end position="51"/>
    </location>
</feature>
<feature type="compositionally biased region" description="Acidic residues" evidence="1">
    <location>
        <begin position="21"/>
        <end position="41"/>
    </location>
</feature>
<dbReference type="AlphaFoldDB" id="A0AAE2D6E8"/>
<proteinExistence type="predicted"/>
<gene>
    <name evidence="2" type="ORF">MN116_002716</name>
</gene>
<evidence type="ECO:0000256" key="1">
    <source>
        <dbReference type="SAM" id="MobiDB-lite"/>
    </source>
</evidence>
<dbReference type="EMBL" id="JALJAT010000002">
    <property type="protein sequence ID" value="KAK4472887.1"/>
    <property type="molecule type" value="Genomic_DNA"/>
</dbReference>
<dbReference type="PANTHER" id="PTHR12757">
    <property type="entry name" value="TUMOR NECROSIS FACTOR INDUCED PROTEIN"/>
    <property type="match status" value="1"/>
</dbReference>
<organism evidence="2 3">
    <name type="scientific">Schistosoma mekongi</name>
    <name type="common">Parasitic worm</name>
    <dbReference type="NCBI Taxonomy" id="38744"/>
    <lineage>
        <taxon>Eukaryota</taxon>
        <taxon>Metazoa</taxon>
        <taxon>Spiralia</taxon>
        <taxon>Lophotrochozoa</taxon>
        <taxon>Platyhelminthes</taxon>
        <taxon>Trematoda</taxon>
        <taxon>Digenea</taxon>
        <taxon>Strigeidida</taxon>
        <taxon>Schistosomatoidea</taxon>
        <taxon>Schistosomatidae</taxon>
        <taxon>Schistosoma</taxon>
    </lineage>
</organism>
<accession>A0AAE2D6E8</accession>
<dbReference type="GO" id="GO:0005737">
    <property type="term" value="C:cytoplasm"/>
    <property type="evidence" value="ECO:0007669"/>
    <property type="project" value="TreeGrafter"/>
</dbReference>
<evidence type="ECO:0000313" key="2">
    <source>
        <dbReference type="EMBL" id="KAK4472887.1"/>
    </source>
</evidence>
<dbReference type="GO" id="GO:0042981">
    <property type="term" value="P:regulation of apoptotic process"/>
    <property type="evidence" value="ECO:0007669"/>
    <property type="project" value="InterPro"/>
</dbReference>
<protein>
    <recommendedName>
        <fullName evidence="4">Tumor necrosis factor alpha-induced protein 8-like protein</fullName>
    </recommendedName>
</protein>
<dbReference type="Gene3D" id="1.20.1440.160">
    <property type="entry name" value="Tumor necrosis factor alpha-induced protein 8-like"/>
    <property type="match status" value="1"/>
</dbReference>
<evidence type="ECO:0000313" key="3">
    <source>
        <dbReference type="Proteomes" id="UP001292079"/>
    </source>
</evidence>
<dbReference type="PANTHER" id="PTHR12757:SF1">
    <property type="entry name" value="PROTEIN SALIVARY GLANDS MARRED"/>
    <property type="match status" value="1"/>
</dbReference>
<dbReference type="InterPro" id="IPR038355">
    <property type="entry name" value="TNFAIP8_sf"/>
</dbReference>
<dbReference type="Proteomes" id="UP001292079">
    <property type="component" value="Unassembled WGS sequence"/>
</dbReference>
<reference evidence="2" key="1">
    <citation type="submission" date="2022-04" db="EMBL/GenBank/DDBJ databases">
        <authorList>
            <person name="Xu L."/>
            <person name="Lv Z."/>
        </authorList>
    </citation>
    <scope>NUCLEOTIDE SEQUENCE</scope>
    <source>
        <strain evidence="2">LV_2022a</strain>
    </source>
</reference>
<evidence type="ECO:0008006" key="4">
    <source>
        <dbReference type="Google" id="ProtNLM"/>
    </source>
</evidence>
<keyword evidence="3" id="KW-1185">Reference proteome</keyword>
<name>A0AAE2D6E8_SCHME</name>